<keyword evidence="5" id="KW-0326">Glycosidase</keyword>
<dbReference type="AlphaFoldDB" id="A0A0D1JV74"/>
<evidence type="ECO:0000313" key="6">
    <source>
        <dbReference type="Proteomes" id="UP000032289"/>
    </source>
</evidence>
<evidence type="ECO:0000313" key="5">
    <source>
        <dbReference type="EMBL" id="KIU25113.1"/>
    </source>
</evidence>
<dbReference type="InterPro" id="IPR051056">
    <property type="entry name" value="Glycosyl_Hydrolase_73"/>
</dbReference>
<dbReference type="SUPFAM" id="SSF69360">
    <property type="entry name" value="Cell wall binding repeat"/>
    <property type="match status" value="1"/>
</dbReference>
<evidence type="ECO:0000256" key="2">
    <source>
        <dbReference type="ARBA" id="ARBA00022801"/>
    </source>
</evidence>
<dbReference type="Pfam" id="PF01832">
    <property type="entry name" value="Glucosaminidase"/>
    <property type="match status" value="1"/>
</dbReference>
<dbReference type="Proteomes" id="UP000032289">
    <property type="component" value="Unassembled WGS sequence"/>
</dbReference>
<dbReference type="PANTHER" id="PTHR33308">
    <property type="entry name" value="PEPTIDOGLYCAN HYDROLASE FLGJ"/>
    <property type="match status" value="1"/>
</dbReference>
<dbReference type="Gene3D" id="4.10.80.30">
    <property type="entry name" value="DNA polymerase, domain 6"/>
    <property type="match status" value="1"/>
</dbReference>
<dbReference type="PRINTS" id="PR01002">
    <property type="entry name" value="FLGFLGJ"/>
</dbReference>
<gene>
    <name evidence="5" type="primary">lytG_1</name>
    <name evidence="5" type="ORF">ab3b_00726</name>
</gene>
<feature type="chain" id="PRO_5002231785" evidence="3">
    <location>
        <begin position="28"/>
        <end position="368"/>
    </location>
</feature>
<dbReference type="SMART" id="SM00047">
    <property type="entry name" value="LYZ2"/>
    <property type="match status" value="1"/>
</dbReference>
<feature type="domain" description="Mannosyl-glycoprotein endo-beta-N-acetylglucosamidase-like" evidence="4">
    <location>
        <begin position="25"/>
        <end position="182"/>
    </location>
</feature>
<dbReference type="InterPro" id="IPR002901">
    <property type="entry name" value="MGlyc_endo_b_GlcNAc-like_dom"/>
</dbReference>
<organism evidence="5 6">
    <name type="scientific">Weissella cibaria</name>
    <dbReference type="NCBI Taxonomy" id="137591"/>
    <lineage>
        <taxon>Bacteria</taxon>
        <taxon>Bacillati</taxon>
        <taxon>Bacillota</taxon>
        <taxon>Bacilli</taxon>
        <taxon>Lactobacillales</taxon>
        <taxon>Lactobacillaceae</taxon>
        <taxon>Weissella</taxon>
    </lineage>
</organism>
<evidence type="ECO:0000256" key="3">
    <source>
        <dbReference type="SAM" id="SignalP"/>
    </source>
</evidence>
<feature type="signal peptide" evidence="3">
    <location>
        <begin position="1"/>
        <end position="27"/>
    </location>
</feature>
<sequence length="368" mass="41973">MDKTLKIALTTGVMTLGIVITATPVDAATMTTQQQAFVNKMTPAILADTSKYGLYPSIQMAQATLESGWGQSTLSTKANNYFGVKGAFNGQSVTMWTTEYSGDKPYSVQAQFAKYPSAYESVDAQGKLLKNGVSWNKEYYAGAWRSRAKNYKEAAYGLQGRYATAPTYAQSLINLIEEYHFDQLDNDSYKNGVYYLKGKPASGYINDGNGWFWFENGRKFTGFRFYMGTYYWFEKGSRIDNEWRSAWNLQYYVDREGRAVQGDGYKVNGTYYNFGHDGTFFLRGKANGYVNTTDSWLWIENGQRYTGFRKYMGAYYFFINGVRQHNRWVSEWGLNYYVGSDGRSVQGSHVKIGNKVYNFGTNGTFYLR</sequence>
<keyword evidence="3" id="KW-0732">Signal</keyword>
<accession>A0A0D1JV74</accession>
<comment type="caution">
    <text evidence="5">The sequence shown here is derived from an EMBL/GenBank/DDBJ whole genome shotgun (WGS) entry which is preliminary data.</text>
</comment>
<dbReference type="GO" id="GO:0004040">
    <property type="term" value="F:amidase activity"/>
    <property type="evidence" value="ECO:0007669"/>
    <property type="project" value="InterPro"/>
</dbReference>
<dbReference type="Gene3D" id="1.10.530.10">
    <property type="match status" value="1"/>
</dbReference>
<keyword evidence="2 5" id="KW-0378">Hydrolase</keyword>
<dbReference type="PATRIC" id="fig|137591.24.peg.706"/>
<dbReference type="RefSeq" id="WP_052498575.1">
    <property type="nucleotide sequence ID" value="NZ_JWHT01000015.1"/>
</dbReference>
<evidence type="ECO:0000256" key="1">
    <source>
        <dbReference type="ARBA" id="ARBA00010266"/>
    </source>
</evidence>
<proteinExistence type="inferred from homology"/>
<dbReference type="GO" id="GO:0016798">
    <property type="term" value="F:hydrolase activity, acting on glycosyl bonds"/>
    <property type="evidence" value="ECO:0007669"/>
    <property type="project" value="UniProtKB-KW"/>
</dbReference>
<name>A0A0D1JV74_9LACO</name>
<reference evidence="5 6" key="1">
    <citation type="journal article" date="2015" name="Microbiology (Mosc.)">
        <title>Genomics of the Weissella cibaria species with an examination of its metabolic traits.</title>
        <authorList>
            <person name="Lynch K.M."/>
            <person name="Lucid A."/>
            <person name="Arendt E.K."/>
            <person name="Sleator R.D."/>
            <person name="Lucey B."/>
            <person name="Coffey A."/>
        </authorList>
    </citation>
    <scope>NUCLEOTIDE SEQUENCE [LARGE SCALE GENOMIC DNA]</scope>
    <source>
        <strain evidence="5 6">AB3b</strain>
    </source>
</reference>
<protein>
    <submittedName>
        <fullName evidence="5">LytG_1 protein</fullName>
        <ecNumber evidence="5">3.2.1.-</ecNumber>
    </submittedName>
</protein>
<comment type="similarity">
    <text evidence="1">Belongs to the glycosyl hydrolase 73 family.</text>
</comment>
<dbReference type="PANTHER" id="PTHR33308:SF9">
    <property type="entry name" value="PEPTIDOGLYCAN HYDROLASE FLGJ"/>
    <property type="match status" value="1"/>
</dbReference>
<dbReference type="EC" id="3.2.1.-" evidence="5"/>
<dbReference type="Gene3D" id="2.10.270.10">
    <property type="entry name" value="Cholin Binding"/>
    <property type="match status" value="2"/>
</dbReference>
<evidence type="ECO:0000259" key="4">
    <source>
        <dbReference type="SMART" id="SM00047"/>
    </source>
</evidence>
<dbReference type="EMBL" id="JWHT01000015">
    <property type="protein sequence ID" value="KIU25113.1"/>
    <property type="molecule type" value="Genomic_DNA"/>
</dbReference>